<name>C5B635_METEA</name>
<dbReference type="HOGENOM" id="CLU_091638_2_0_5"/>
<dbReference type="InterPro" id="IPR027275">
    <property type="entry name" value="PRC-brl_dom"/>
</dbReference>
<dbReference type="InterPro" id="IPR011033">
    <property type="entry name" value="PRC_barrel-like_sf"/>
</dbReference>
<dbReference type="Pfam" id="PF05239">
    <property type="entry name" value="PRC"/>
    <property type="match status" value="1"/>
</dbReference>
<dbReference type="KEGG" id="mea:Mex_2p1145"/>
<dbReference type="PANTHER" id="PTHR36505:SF1">
    <property type="entry name" value="BLR1072 PROTEIN"/>
    <property type="match status" value="1"/>
</dbReference>
<evidence type="ECO:0000259" key="2">
    <source>
        <dbReference type="Pfam" id="PF05239"/>
    </source>
</evidence>
<dbReference type="SUPFAM" id="SSF50346">
    <property type="entry name" value="PRC-barrel domain"/>
    <property type="match status" value="1"/>
</dbReference>
<sequence>MRARHVRPASIDCAINPGIRWSMPVRNCRYRKDDPMNHVIASTLLASALLATPALAQDKSAAQPADAQEKPMAAPPAGTTMPASPNNGGGTAAGAGGMTMADTATAKIKFVSAKPAEVTSSKLVGKNLYNKQNETVGQVEDLVIENGKTVTGVVVSVGGFLGMGERYVLVDPSSIFLHRANGELKAMVDADKDALRNAPEFKYDKKNT</sequence>
<dbReference type="EMBL" id="CP001511">
    <property type="protein sequence ID" value="ACS43917.1"/>
    <property type="molecule type" value="Genomic_DNA"/>
</dbReference>
<dbReference type="Gene3D" id="2.30.30.240">
    <property type="entry name" value="PRC-barrel domain"/>
    <property type="match status" value="1"/>
</dbReference>
<dbReference type="AlphaFoldDB" id="C5B635"/>
<feature type="domain" description="PRC-barrel" evidence="2">
    <location>
        <begin position="117"/>
        <end position="194"/>
    </location>
</feature>
<feature type="region of interest" description="Disordered" evidence="1">
    <location>
        <begin position="59"/>
        <end position="95"/>
    </location>
</feature>
<keyword evidence="4" id="KW-1185">Reference proteome</keyword>
<organism evidence="3 4">
    <name type="scientific">Methylorubrum extorquens (strain ATCC 14718 / DSM 1338 / JCM 2805 / NCIMB 9133 / AM1)</name>
    <name type="common">Methylobacterium extorquens</name>
    <dbReference type="NCBI Taxonomy" id="272630"/>
    <lineage>
        <taxon>Bacteria</taxon>
        <taxon>Pseudomonadati</taxon>
        <taxon>Pseudomonadota</taxon>
        <taxon>Alphaproteobacteria</taxon>
        <taxon>Hyphomicrobiales</taxon>
        <taxon>Methylobacteriaceae</taxon>
        <taxon>Methylorubrum</taxon>
    </lineage>
</organism>
<dbReference type="Proteomes" id="UP000009081">
    <property type="component" value="Plasmid megaplasmid"/>
</dbReference>
<evidence type="ECO:0000313" key="4">
    <source>
        <dbReference type="Proteomes" id="UP000009081"/>
    </source>
</evidence>
<feature type="compositionally biased region" description="Low complexity" evidence="1">
    <location>
        <begin position="71"/>
        <end position="83"/>
    </location>
</feature>
<evidence type="ECO:0000256" key="1">
    <source>
        <dbReference type="SAM" id="MobiDB-lite"/>
    </source>
</evidence>
<keyword evidence="3" id="KW-0614">Plasmid</keyword>
<gene>
    <name evidence="3" type="ordered locus">MexAM1_META2p1145</name>
</gene>
<proteinExistence type="predicted"/>
<geneLocation type="plasmid" evidence="3 4">
    <name>megaplasmid</name>
</geneLocation>
<reference evidence="3 4" key="1">
    <citation type="journal article" date="2009" name="PLoS ONE">
        <title>Methylobacterium genome sequences: a reference blueprint to investigate microbial metabolism of C1 compounds from natural and industrial sources.</title>
        <authorList>
            <person name="Vuilleumier S."/>
            <person name="Chistoserdova L."/>
            <person name="Lee M.-C."/>
            <person name="Bringel F."/>
            <person name="Lajus A."/>
            <person name="Zhou Y."/>
            <person name="Gourion B."/>
            <person name="Barbe V."/>
            <person name="Chang J."/>
            <person name="Cruveiller S."/>
            <person name="Dossat C."/>
            <person name="Gillett W."/>
            <person name="Gruffaz C."/>
            <person name="Haugen E."/>
            <person name="Hourcade E."/>
            <person name="Levy R."/>
            <person name="Mangenot S."/>
            <person name="Muller E."/>
            <person name="Nadalig T."/>
            <person name="Pagni M."/>
            <person name="Penny C."/>
            <person name="Peyraud R."/>
            <person name="Robinson D.G."/>
            <person name="Roche D."/>
            <person name="Rouy Z."/>
            <person name="Saenampechek C."/>
            <person name="Salvignol G."/>
            <person name="Vallenet D."/>
            <person name="Wu Z."/>
            <person name="Marx C.J."/>
            <person name="Vorholt J.A."/>
            <person name="Olson M.V."/>
            <person name="Kaul R."/>
            <person name="Weissenbach J."/>
            <person name="Medigue C."/>
            <person name="Lidstrom M.E."/>
        </authorList>
    </citation>
    <scope>NUCLEOTIDE SEQUENCE [LARGE SCALE GENOMIC DNA]</scope>
    <source>
        <strain evidence="4">ATCC 14718 / DSM 1338 / JCM 2805 / NCIMB 9133 / AM1</strain>
    </source>
</reference>
<dbReference type="PANTHER" id="PTHR36505">
    <property type="entry name" value="BLR1072 PROTEIN"/>
    <property type="match status" value="1"/>
</dbReference>
<evidence type="ECO:0000313" key="3">
    <source>
        <dbReference type="EMBL" id="ACS43917.1"/>
    </source>
</evidence>
<accession>C5B635</accession>
<protein>
    <recommendedName>
        <fullName evidence="2">PRC-barrel domain-containing protein</fullName>
    </recommendedName>
</protein>